<gene>
    <name evidence="2" type="ORF">Tci_000048</name>
</gene>
<feature type="compositionally biased region" description="Low complexity" evidence="1">
    <location>
        <begin position="649"/>
        <end position="665"/>
    </location>
</feature>
<comment type="caution">
    <text evidence="2">The sequence shown here is derived from an EMBL/GenBank/DDBJ whole genome shotgun (WGS) entry which is preliminary data.</text>
</comment>
<sequence>MPCLPPAISRWHPCQRRCAAAARCADVPVLRAAHPGSTGFSVVYRSAARQPRCGAGGTAGAGCKTGAERRLPLLSAPPPPRARRPDSGHLGPYRLERRNAGSGVSRAACDFYLGRKFRRARLHGLRPLAAGPSARPQPRHRVRAAWQSAAVWRSPLRPGPRPRYTAPLCAIDAGGRPVAHHARRCADHFPPCAHGQQRAGAVLRTGRHDRAWQAPPGAPAGSWRPPGAHRHRHGRGDAVRRLRAWADHTDQRARHPPLQRPGGAGAAAVARRAAAARRPRPGATGRARRRQCPAARRQSERTRRGRSRRTGRPDGGLAGAPSVLCRAARPAGRANTGPATTADPVPAGPTAYAGRNRAAPATAGGRCVRPGACTGRRRTGAAGARQRRHGAPAVVLCTPDRAAVAGGRHLRNPLAVAARPVPRPAAAVVRHRRQRLRLGRGGAAGACAAARLAGAGGGSRRPRGHAVRPAPGSRAAELGHLAPGRSGCAAAQGAGRNARPTGAAARPHCTWLAGARSRAPRRRRVVRLAGTAARIRRARGATGRSGRHPVHLRQHRHAQRRGAQPTRTATERPAGRYRICLARPGHPAVAGRMPHHERLAQSDGGGAVCRRQRVPGRRSRAPQREQNLAGGAAPWRHRAGYRPGVAVHARPAAAAPDHASGQPAANPVHRRTAAIVAAGGAGAAHAHCHRRLLRPHGNRRPVHAVPSYRRRQPCHRQGGGRRDPDLRRRRRTAGSRPGRRTARAQQPADAGLLARSGADCTGGPQRLALHRRHRQP</sequence>
<name>A0A699GE26_TANCI</name>
<feature type="region of interest" description="Disordered" evidence="1">
    <location>
        <begin position="486"/>
        <end position="505"/>
    </location>
</feature>
<feature type="region of interest" description="Disordered" evidence="1">
    <location>
        <begin position="693"/>
        <end position="776"/>
    </location>
</feature>
<feature type="compositionally biased region" description="Basic residues" evidence="1">
    <location>
        <begin position="727"/>
        <end position="742"/>
    </location>
</feature>
<reference evidence="2" key="1">
    <citation type="journal article" date="2019" name="Sci. Rep.">
        <title>Draft genome of Tanacetum cinerariifolium, the natural source of mosquito coil.</title>
        <authorList>
            <person name="Yamashiro T."/>
            <person name="Shiraishi A."/>
            <person name="Satake H."/>
            <person name="Nakayama K."/>
        </authorList>
    </citation>
    <scope>NUCLEOTIDE SEQUENCE</scope>
</reference>
<feature type="compositionally biased region" description="Basic residues" evidence="1">
    <location>
        <begin position="274"/>
        <end position="291"/>
    </location>
</feature>
<feature type="compositionally biased region" description="Basic residues" evidence="1">
    <location>
        <begin position="537"/>
        <end position="560"/>
    </location>
</feature>
<organism evidence="2">
    <name type="scientific">Tanacetum cinerariifolium</name>
    <name type="common">Dalmatian daisy</name>
    <name type="synonym">Chrysanthemum cinerariifolium</name>
    <dbReference type="NCBI Taxonomy" id="118510"/>
    <lineage>
        <taxon>Eukaryota</taxon>
        <taxon>Viridiplantae</taxon>
        <taxon>Streptophyta</taxon>
        <taxon>Embryophyta</taxon>
        <taxon>Tracheophyta</taxon>
        <taxon>Spermatophyta</taxon>
        <taxon>Magnoliopsida</taxon>
        <taxon>eudicotyledons</taxon>
        <taxon>Gunneridae</taxon>
        <taxon>Pentapetalae</taxon>
        <taxon>asterids</taxon>
        <taxon>campanulids</taxon>
        <taxon>Asterales</taxon>
        <taxon>Asteraceae</taxon>
        <taxon>Asteroideae</taxon>
        <taxon>Anthemideae</taxon>
        <taxon>Anthemidinae</taxon>
        <taxon>Tanacetum</taxon>
    </lineage>
</organism>
<feature type="region of interest" description="Disordered" evidence="1">
    <location>
        <begin position="454"/>
        <end position="481"/>
    </location>
</feature>
<feature type="region of interest" description="Disordered" evidence="1">
    <location>
        <begin position="210"/>
        <end position="237"/>
    </location>
</feature>
<feature type="region of interest" description="Disordered" evidence="1">
    <location>
        <begin position="249"/>
        <end position="365"/>
    </location>
</feature>
<dbReference type="EMBL" id="BKCJ010000001">
    <property type="protein sequence ID" value="GEU28070.1"/>
    <property type="molecule type" value="Genomic_DNA"/>
</dbReference>
<dbReference type="AlphaFoldDB" id="A0A699GE26"/>
<feature type="region of interest" description="Disordered" evidence="1">
    <location>
        <begin position="597"/>
        <end position="636"/>
    </location>
</feature>
<feature type="region of interest" description="Disordered" evidence="1">
    <location>
        <begin position="649"/>
        <end position="668"/>
    </location>
</feature>
<feature type="region of interest" description="Disordered" evidence="1">
    <location>
        <begin position="370"/>
        <end position="389"/>
    </location>
</feature>
<proteinExistence type="predicted"/>
<feature type="region of interest" description="Disordered" evidence="1">
    <location>
        <begin position="74"/>
        <end position="96"/>
    </location>
</feature>
<protein>
    <submittedName>
        <fullName evidence="2">Uncharacterized protein</fullName>
    </submittedName>
</protein>
<evidence type="ECO:0000313" key="2">
    <source>
        <dbReference type="EMBL" id="GEU28070.1"/>
    </source>
</evidence>
<feature type="compositionally biased region" description="Basic residues" evidence="1">
    <location>
        <begin position="693"/>
        <end position="714"/>
    </location>
</feature>
<evidence type="ECO:0000256" key="1">
    <source>
        <dbReference type="SAM" id="MobiDB-lite"/>
    </source>
</evidence>
<accession>A0A699GE26</accession>
<feature type="region of interest" description="Disordered" evidence="1">
    <location>
        <begin position="537"/>
        <end position="571"/>
    </location>
</feature>
<feature type="compositionally biased region" description="Basic residues" evidence="1">
    <location>
        <begin position="610"/>
        <end position="621"/>
    </location>
</feature>
<feature type="compositionally biased region" description="Basic residues" evidence="1">
    <location>
        <begin position="375"/>
        <end position="389"/>
    </location>
</feature>